<dbReference type="EMBL" id="VULO01000017">
    <property type="protein sequence ID" value="MSS85414.1"/>
    <property type="molecule type" value="Genomic_DNA"/>
</dbReference>
<comment type="caution">
    <text evidence="4">The sequence shown here is derived from an EMBL/GenBank/DDBJ whole genome shotgun (WGS) entry which is preliminary data.</text>
</comment>
<dbReference type="Gene3D" id="3.40.50.2000">
    <property type="entry name" value="Glycogen Phosphorylase B"/>
    <property type="match status" value="2"/>
</dbReference>
<dbReference type="CDD" id="cd03794">
    <property type="entry name" value="GT4_WbuB-like"/>
    <property type="match status" value="1"/>
</dbReference>
<dbReference type="Pfam" id="PF13579">
    <property type="entry name" value="Glyco_trans_4_4"/>
    <property type="match status" value="1"/>
</dbReference>
<dbReference type="PANTHER" id="PTHR45947">
    <property type="entry name" value="SULFOQUINOVOSYL TRANSFERASE SQD2"/>
    <property type="match status" value="1"/>
</dbReference>
<keyword evidence="5" id="KW-1185">Reference proteome</keyword>
<dbReference type="PANTHER" id="PTHR45947:SF3">
    <property type="entry name" value="SULFOQUINOVOSYL TRANSFERASE SQD2"/>
    <property type="match status" value="1"/>
</dbReference>
<dbReference type="InterPro" id="IPR028098">
    <property type="entry name" value="Glyco_trans_4-like_N"/>
</dbReference>
<evidence type="ECO:0000313" key="5">
    <source>
        <dbReference type="Proteomes" id="UP000470875"/>
    </source>
</evidence>
<dbReference type="SUPFAM" id="SSF53756">
    <property type="entry name" value="UDP-Glycosyltransferase/glycogen phosphorylase"/>
    <property type="match status" value="1"/>
</dbReference>
<evidence type="ECO:0000256" key="2">
    <source>
        <dbReference type="ARBA" id="ARBA00022679"/>
    </source>
</evidence>
<reference evidence="4 5" key="1">
    <citation type="submission" date="2019-08" db="EMBL/GenBank/DDBJ databases">
        <title>In-depth cultivation of the pig gut microbiome towards novel bacterial diversity and tailored functional studies.</title>
        <authorList>
            <person name="Wylensek D."/>
            <person name="Hitch T.C.A."/>
            <person name="Clavel T."/>
        </authorList>
    </citation>
    <scope>NUCLEOTIDE SEQUENCE [LARGE SCALE GENOMIC DNA]</scope>
    <source>
        <strain evidence="4 5">WB03_NA08</strain>
    </source>
</reference>
<dbReference type="AlphaFoldDB" id="A0A6N7VUG7"/>
<dbReference type="Pfam" id="PF13692">
    <property type="entry name" value="Glyco_trans_1_4"/>
    <property type="match status" value="1"/>
</dbReference>
<accession>A0A6N7VUG7</accession>
<gene>
    <name evidence="4" type="ORF">FYJ24_11800</name>
</gene>
<dbReference type="InterPro" id="IPR050194">
    <property type="entry name" value="Glycosyltransferase_grp1"/>
</dbReference>
<organism evidence="4 5">
    <name type="scientific">Scrofimicrobium canadense</name>
    <dbReference type="NCBI Taxonomy" id="2652290"/>
    <lineage>
        <taxon>Bacteria</taxon>
        <taxon>Bacillati</taxon>
        <taxon>Actinomycetota</taxon>
        <taxon>Actinomycetes</taxon>
        <taxon>Actinomycetales</taxon>
        <taxon>Actinomycetaceae</taxon>
        <taxon>Scrofimicrobium</taxon>
    </lineage>
</organism>
<evidence type="ECO:0000259" key="3">
    <source>
        <dbReference type="Pfam" id="PF13579"/>
    </source>
</evidence>
<feature type="domain" description="Glycosyltransferase subfamily 4-like N-terminal" evidence="3">
    <location>
        <begin position="23"/>
        <end position="187"/>
    </location>
</feature>
<keyword evidence="2 4" id="KW-0808">Transferase</keyword>
<protein>
    <submittedName>
        <fullName evidence="4">Glycosyltransferase family 4 protein</fullName>
    </submittedName>
</protein>
<proteinExistence type="predicted"/>
<sequence>MSQKKRRILIATRVHLPEPTAASQRWAAVEKALVKAGFEVEVLTSKYPHTDGGDRDNDIVVKRWPTLRDKDGNLRGYFPYLSFDIPLFFRLLAAKRADLIMVEPPPTTGLAARAAATIRRTPYMWYAADTWSSGAKSMGAPGLVVKLLEKAESFAISGAKGVIAVTEGVERQVRKMGAKQVFLVPNGIDTDVYRPGGSQDLGLEDPYFIYAGTASEFQGATIFLDAFERLLETRPQTQLLFVGGGSDWAEIRRRAQQINDQYSDMAPRVLVMDMLQPREVAPLLSSAIAALVSIAPLHATDTPYPTKILAALACGTPVIFAGPGQASDDITNEKLGIATQYEMGEILDAMTELLRTGDVYSPNFLRAWVIENRSLSRTGDGVLGAVRDALRR</sequence>
<dbReference type="RefSeq" id="WP_154546660.1">
    <property type="nucleotide sequence ID" value="NZ_VULO01000017.1"/>
</dbReference>
<dbReference type="GO" id="GO:1901137">
    <property type="term" value="P:carbohydrate derivative biosynthetic process"/>
    <property type="evidence" value="ECO:0007669"/>
    <property type="project" value="UniProtKB-ARBA"/>
</dbReference>
<dbReference type="Proteomes" id="UP000470875">
    <property type="component" value="Unassembled WGS sequence"/>
</dbReference>
<evidence type="ECO:0000313" key="4">
    <source>
        <dbReference type="EMBL" id="MSS85414.1"/>
    </source>
</evidence>
<dbReference type="GO" id="GO:0016758">
    <property type="term" value="F:hexosyltransferase activity"/>
    <property type="evidence" value="ECO:0007669"/>
    <property type="project" value="TreeGrafter"/>
</dbReference>
<keyword evidence="1" id="KW-0328">Glycosyltransferase</keyword>
<name>A0A6N7VUG7_9ACTO</name>
<evidence type="ECO:0000256" key="1">
    <source>
        <dbReference type="ARBA" id="ARBA00022676"/>
    </source>
</evidence>